<evidence type="ECO:0000313" key="6">
    <source>
        <dbReference type="Proteomes" id="UP000188159"/>
    </source>
</evidence>
<keyword evidence="1" id="KW-1133">Transmembrane helix</keyword>
<dbReference type="AlphaFoldDB" id="A0A173QYG5"/>
<reference evidence="4 5" key="1">
    <citation type="submission" date="2015-09" db="EMBL/GenBank/DDBJ databases">
        <authorList>
            <consortium name="Pathogen Informatics"/>
        </authorList>
    </citation>
    <scope>NUCLEOTIDE SEQUENCE [LARGE SCALE GENOMIC DNA]</scope>
    <source>
        <strain evidence="4 5">2789STDY5834959</strain>
    </source>
</reference>
<dbReference type="Proteomes" id="UP000095553">
    <property type="component" value="Unassembled WGS sequence"/>
</dbReference>
<evidence type="ECO:0000256" key="1">
    <source>
        <dbReference type="SAM" id="Phobius"/>
    </source>
</evidence>
<feature type="domain" description="DUF2007" evidence="2">
    <location>
        <begin position="7"/>
        <end position="71"/>
    </location>
</feature>
<dbReference type="RefSeq" id="WP_055072158.1">
    <property type="nucleotide sequence ID" value="NZ_CP012098.1"/>
</dbReference>
<evidence type="ECO:0000259" key="2">
    <source>
        <dbReference type="Pfam" id="PF09413"/>
    </source>
</evidence>
<dbReference type="EMBL" id="CYXY01000001">
    <property type="protein sequence ID" value="CUM70662.1"/>
    <property type="molecule type" value="Genomic_DNA"/>
</dbReference>
<keyword evidence="1" id="KW-0812">Transmembrane</keyword>
<dbReference type="InterPro" id="IPR018551">
    <property type="entry name" value="DUF2007"/>
</dbReference>
<protein>
    <recommendedName>
        <fullName evidence="2">DUF2007 domain-containing protein</fullName>
    </recommendedName>
</protein>
<sequence>MDGKITKIFNAADQIQAEMIHDHLKQNGIETMSKQPGTGEYMSIAMGYSVYGTDIYVREDQKAKAEALINELLYDNDYDTSEDEVIKLPWWQNKVIVAKCILGFFILVIIIMIASQIFQ</sequence>
<keyword evidence="1" id="KW-0472">Membrane</keyword>
<dbReference type="Pfam" id="PF09413">
    <property type="entry name" value="DUF2007"/>
    <property type="match status" value="1"/>
</dbReference>
<evidence type="ECO:0000313" key="3">
    <source>
        <dbReference type="EMBL" id="AQP39678.1"/>
    </source>
</evidence>
<organism evidence="4 5">
    <name type="scientific">Anaerostipes hadrus</name>
    <dbReference type="NCBI Taxonomy" id="649756"/>
    <lineage>
        <taxon>Bacteria</taxon>
        <taxon>Bacillati</taxon>
        <taxon>Bacillota</taxon>
        <taxon>Clostridia</taxon>
        <taxon>Lachnospirales</taxon>
        <taxon>Lachnospiraceae</taxon>
        <taxon>Anaerostipes</taxon>
    </lineage>
</organism>
<feature type="transmembrane region" description="Helical" evidence="1">
    <location>
        <begin position="96"/>
        <end position="118"/>
    </location>
</feature>
<dbReference type="Proteomes" id="UP000188159">
    <property type="component" value="Chromosome"/>
</dbReference>
<reference evidence="3 6" key="2">
    <citation type="journal article" date="2016" name="Sci. Rep.">
        <title>Accelerated dysbiosis of gut microbiota during aggravation of DSS-induced colitis by a butyrate-producing bacterium.</title>
        <authorList>
            <person name="Zhang Q."/>
            <person name="Wu Y."/>
            <person name="Wang J."/>
            <person name="Wu G."/>
            <person name="Long W."/>
            <person name="Xue Z."/>
            <person name="Wang L."/>
            <person name="Zhang X."/>
            <person name="Pang X."/>
            <person name="Zhao Y."/>
            <person name="Zhao L."/>
            <person name="Zhang C."/>
        </authorList>
    </citation>
    <scope>NUCLEOTIDE SEQUENCE [LARGE SCALE GENOMIC DNA]</scope>
    <source>
        <strain evidence="3 6">BPB5</strain>
    </source>
</reference>
<dbReference type="EMBL" id="CP012098">
    <property type="protein sequence ID" value="AQP39678.1"/>
    <property type="molecule type" value="Genomic_DNA"/>
</dbReference>
<evidence type="ECO:0000313" key="4">
    <source>
        <dbReference type="EMBL" id="CUM70662.1"/>
    </source>
</evidence>
<proteinExistence type="predicted"/>
<accession>A0A173QYG5</accession>
<gene>
    <name evidence="3" type="ORF">DO83_08815</name>
    <name evidence="4" type="ORF">ERS852571_00084</name>
</gene>
<evidence type="ECO:0000313" key="5">
    <source>
        <dbReference type="Proteomes" id="UP000095553"/>
    </source>
</evidence>
<name>A0A173QYG5_ANAHA</name>